<dbReference type="PANTHER" id="PTHR12763:SF28">
    <property type="entry name" value="GEO10507P1-RELATED"/>
    <property type="match status" value="1"/>
</dbReference>
<dbReference type="Proteomes" id="UP001518990">
    <property type="component" value="Unassembled WGS sequence"/>
</dbReference>
<comment type="similarity">
    <text evidence="5">Belongs to the TIM14 family.</text>
</comment>
<evidence type="ECO:0000256" key="2">
    <source>
        <dbReference type="ARBA" id="ARBA00022692"/>
    </source>
</evidence>
<keyword evidence="3 6" id="KW-1133">Transmembrane helix</keyword>
<reference evidence="8 9" key="1">
    <citation type="submission" date="2020-09" db="EMBL/GenBank/DDBJ databases">
        <title>Roseomonas.</title>
        <authorList>
            <person name="Zhu W."/>
        </authorList>
    </citation>
    <scope>NUCLEOTIDE SEQUENCE [LARGE SCALE GENOMIC DNA]</scope>
    <source>
        <strain evidence="8 9">1311</strain>
    </source>
</reference>
<dbReference type="SMART" id="SM00271">
    <property type="entry name" value="DnaJ"/>
    <property type="match status" value="1"/>
</dbReference>
<evidence type="ECO:0000313" key="8">
    <source>
        <dbReference type="EMBL" id="MBO1073143.1"/>
    </source>
</evidence>
<organism evidence="8 9">
    <name type="scientific">Roseomonas marmotae</name>
    <dbReference type="NCBI Taxonomy" id="2768161"/>
    <lineage>
        <taxon>Bacteria</taxon>
        <taxon>Pseudomonadati</taxon>
        <taxon>Pseudomonadota</taxon>
        <taxon>Alphaproteobacteria</taxon>
        <taxon>Acetobacterales</taxon>
        <taxon>Roseomonadaceae</taxon>
        <taxon>Roseomonas</taxon>
    </lineage>
</organism>
<feature type="domain" description="J" evidence="7">
    <location>
        <begin position="178"/>
        <end position="229"/>
    </location>
</feature>
<dbReference type="PANTHER" id="PTHR12763">
    <property type="match status" value="1"/>
</dbReference>
<evidence type="ECO:0000256" key="1">
    <source>
        <dbReference type="ARBA" id="ARBA00004167"/>
    </source>
</evidence>
<protein>
    <submittedName>
        <fullName evidence="8">Molecular chaperone DnaJ</fullName>
    </submittedName>
</protein>
<keyword evidence="4 6" id="KW-0472">Membrane</keyword>
<dbReference type="EMBL" id="JACTNF010000001">
    <property type="protein sequence ID" value="MBO1073143.1"/>
    <property type="molecule type" value="Genomic_DNA"/>
</dbReference>
<dbReference type="Gene3D" id="1.10.287.110">
    <property type="entry name" value="DnaJ domain"/>
    <property type="match status" value="1"/>
</dbReference>
<proteinExistence type="inferred from homology"/>
<keyword evidence="9" id="KW-1185">Reference proteome</keyword>
<accession>A0ABS3K936</accession>
<comment type="caution">
    <text evidence="8">The sequence shown here is derived from an EMBL/GenBank/DDBJ whole genome shotgun (WGS) entry which is preliminary data.</text>
</comment>
<evidence type="ECO:0000259" key="7">
    <source>
        <dbReference type="PROSITE" id="PS50076"/>
    </source>
</evidence>
<evidence type="ECO:0000256" key="3">
    <source>
        <dbReference type="ARBA" id="ARBA00022989"/>
    </source>
</evidence>
<dbReference type="RefSeq" id="WP_207444765.1">
    <property type="nucleotide sequence ID" value="NZ_CP061091.1"/>
</dbReference>
<evidence type="ECO:0000313" key="9">
    <source>
        <dbReference type="Proteomes" id="UP001518990"/>
    </source>
</evidence>
<dbReference type="PROSITE" id="PS50076">
    <property type="entry name" value="DNAJ_2"/>
    <property type="match status" value="1"/>
</dbReference>
<feature type="transmembrane region" description="Helical" evidence="6">
    <location>
        <begin position="32"/>
        <end position="50"/>
    </location>
</feature>
<dbReference type="InterPro" id="IPR036869">
    <property type="entry name" value="J_dom_sf"/>
</dbReference>
<sequence length="229" mass="24540">MIWLAGGLGALLFLWWLLSAFATANVAQIRRGAVWFLAGMLLALLTLLIFTRRLPQAMGLLLPLLPLLLPAVRRWLAQRSFGAGTSGPDVSTLETPTLAMRLDQSSGTLSGRVRSGRFAGRELAEMSLAECLALLADCRAGDSESVPLLEAWLDRAAPGWRGQEAAGGATSDNMDRAAALALLGLSEGASPQEIRAAHRRLMRQAHPDRGGDPVLAARLNRARDLLLNS</sequence>
<gene>
    <name evidence="8" type="ORF">IAI60_00810</name>
</gene>
<keyword evidence="2 6" id="KW-0812">Transmembrane</keyword>
<dbReference type="InterPro" id="IPR001623">
    <property type="entry name" value="DnaJ_domain"/>
</dbReference>
<evidence type="ECO:0000256" key="6">
    <source>
        <dbReference type="SAM" id="Phobius"/>
    </source>
</evidence>
<comment type="subcellular location">
    <subcellularLocation>
        <location evidence="1">Membrane</location>
        <topology evidence="1">Single-pass membrane protein</topology>
    </subcellularLocation>
</comment>
<evidence type="ECO:0000256" key="5">
    <source>
        <dbReference type="ARBA" id="ARBA00038105"/>
    </source>
</evidence>
<dbReference type="CDD" id="cd06257">
    <property type="entry name" value="DnaJ"/>
    <property type="match status" value="1"/>
</dbReference>
<dbReference type="SUPFAM" id="SSF46565">
    <property type="entry name" value="Chaperone J-domain"/>
    <property type="match status" value="1"/>
</dbReference>
<name>A0ABS3K936_9PROT</name>
<evidence type="ECO:0000256" key="4">
    <source>
        <dbReference type="ARBA" id="ARBA00023136"/>
    </source>
</evidence>